<organism evidence="7 8">
    <name type="scientific">Apibacter adventoris</name>
    <dbReference type="NCBI Taxonomy" id="1679466"/>
    <lineage>
        <taxon>Bacteria</taxon>
        <taxon>Pseudomonadati</taxon>
        <taxon>Bacteroidota</taxon>
        <taxon>Flavobacteriia</taxon>
        <taxon>Flavobacteriales</taxon>
        <taxon>Weeksellaceae</taxon>
        <taxon>Apibacter</taxon>
    </lineage>
</organism>
<dbReference type="RefSeq" id="WP_105246983.1">
    <property type="nucleotide sequence ID" value="NZ_PSZM01000040.1"/>
</dbReference>
<gene>
    <name evidence="7" type="ORF">C4S77_07220</name>
</gene>
<dbReference type="InterPro" id="IPR019800">
    <property type="entry name" value="Glyco_hydro_3_AS"/>
</dbReference>
<dbReference type="InterPro" id="IPR017853">
    <property type="entry name" value="GH"/>
</dbReference>
<keyword evidence="5" id="KW-0326">Glycosidase</keyword>
<proteinExistence type="inferred from homology"/>
<keyword evidence="8" id="KW-1185">Reference proteome</keyword>
<dbReference type="PANTHER" id="PTHR30480">
    <property type="entry name" value="BETA-HEXOSAMINIDASE-RELATED"/>
    <property type="match status" value="1"/>
</dbReference>
<dbReference type="GO" id="GO:0009254">
    <property type="term" value="P:peptidoglycan turnover"/>
    <property type="evidence" value="ECO:0007669"/>
    <property type="project" value="TreeGrafter"/>
</dbReference>
<dbReference type="Gene3D" id="3.20.20.300">
    <property type="entry name" value="Glycoside hydrolase, family 3, N-terminal domain"/>
    <property type="match status" value="1"/>
</dbReference>
<dbReference type="OrthoDB" id="9805821at2"/>
<name>A0A2S8AAH7_9FLAO</name>
<dbReference type="EMBL" id="PSZM01000040">
    <property type="protein sequence ID" value="PQL91595.1"/>
    <property type="molecule type" value="Genomic_DNA"/>
</dbReference>
<dbReference type="GO" id="GO:0005975">
    <property type="term" value="P:carbohydrate metabolic process"/>
    <property type="evidence" value="ECO:0007669"/>
    <property type="project" value="InterPro"/>
</dbReference>
<dbReference type="Gene3D" id="3.40.50.1700">
    <property type="entry name" value="Glycoside hydrolase family 3 C-terminal domain"/>
    <property type="match status" value="1"/>
</dbReference>
<dbReference type="Proteomes" id="UP000238042">
    <property type="component" value="Unassembled WGS sequence"/>
</dbReference>
<evidence type="ECO:0000256" key="4">
    <source>
        <dbReference type="ARBA" id="ARBA00022801"/>
    </source>
</evidence>
<dbReference type="InterPro" id="IPR001764">
    <property type="entry name" value="Glyco_hydro_3_N"/>
</dbReference>
<keyword evidence="4" id="KW-0378">Hydrolase</keyword>
<evidence type="ECO:0000313" key="8">
    <source>
        <dbReference type="Proteomes" id="UP000238042"/>
    </source>
</evidence>
<evidence type="ECO:0000256" key="1">
    <source>
        <dbReference type="ARBA" id="ARBA00001231"/>
    </source>
</evidence>
<dbReference type="PANTHER" id="PTHR30480:SF13">
    <property type="entry name" value="BETA-HEXOSAMINIDASE"/>
    <property type="match status" value="1"/>
</dbReference>
<comment type="catalytic activity">
    <reaction evidence="1">
        <text>Hydrolysis of terminal non-reducing N-acetyl-D-hexosamine residues in N-acetyl-beta-D-hexosaminides.</text>
        <dbReference type="EC" id="3.2.1.52"/>
    </reaction>
</comment>
<dbReference type="InterPro" id="IPR050226">
    <property type="entry name" value="NagZ_Beta-hexosaminidase"/>
</dbReference>
<evidence type="ECO:0000256" key="3">
    <source>
        <dbReference type="ARBA" id="ARBA00012663"/>
    </source>
</evidence>
<comment type="caution">
    <text evidence="7">The sequence shown here is derived from an EMBL/GenBank/DDBJ whole genome shotgun (WGS) entry which is preliminary data.</text>
</comment>
<dbReference type="AlphaFoldDB" id="A0A2S8AAH7"/>
<dbReference type="EC" id="3.2.1.52" evidence="3"/>
<dbReference type="SUPFAM" id="SSF51445">
    <property type="entry name" value="(Trans)glycosidases"/>
    <property type="match status" value="1"/>
</dbReference>
<dbReference type="PROSITE" id="PS00775">
    <property type="entry name" value="GLYCOSYL_HYDROL_F3"/>
    <property type="match status" value="1"/>
</dbReference>
<protein>
    <recommendedName>
        <fullName evidence="3">beta-N-acetylhexosaminidase</fullName>
        <ecNumber evidence="3">3.2.1.52</ecNumber>
    </recommendedName>
</protein>
<sequence length="555" mass="63152">MKKILWAFIIFSSFFCRVESQLKRNMTKEEQKKAAKWVDSVYHSLTIEDKIAQLFIVAAYVNKGEKHIQEVTDLVNREHIGGLILMQDDARKQTRWVNQLQQQSLVPMLIGIDGEWGLAQRFAETPRFPWAMTLGAITQDSLIFETAKFIALHCKRMGINWDFAPVVDINVNPNNPIIGNRSFGSDKHNVVKKALAYMQGLQSQKVLSSAKHFPGHGDTEVDSHLDLPTLNHTQARFETLELFPFKKLIKNKVDGIMVAHLNVPVYEKDPKVPASLSYNIITKLLKNKLGFKGLIITDALNMQGVAKNYPYGEMDYLAFKAGNDVLLFSQGVVLGKQKIKQGLESGDISEKRLEESVKKILFAKYKVGLYKKFTPVNEENLMNDLNNKDSDLLIEKLYKAAITNIKTTKGFFPLSKSKKYLFLPLEEGNHEIFYSELQNKFPDIQKVTLSQLNSGKLNPKDYQLIIGIFKDTESSVYYSYKISQESKDSLTQLSKKYEVTLCDFISPYSLNYLDLTSIKNIIITYQNNSYTQKNMIDILTGAIKAEGKLPVKIAN</sequence>
<reference evidence="7 8" key="1">
    <citation type="submission" date="2018-02" db="EMBL/GenBank/DDBJ databases">
        <title>Genome sequences of Apibacter spp., gut symbionts of Asian honey bees.</title>
        <authorList>
            <person name="Kwong W.K."/>
            <person name="Steele M.I."/>
            <person name="Moran N.A."/>
        </authorList>
    </citation>
    <scope>NUCLEOTIDE SEQUENCE [LARGE SCALE GENOMIC DNA]</scope>
    <source>
        <strain evidence="8">wkB301</strain>
    </source>
</reference>
<dbReference type="GO" id="GO:0004563">
    <property type="term" value="F:beta-N-acetylhexosaminidase activity"/>
    <property type="evidence" value="ECO:0007669"/>
    <property type="project" value="UniProtKB-EC"/>
</dbReference>
<dbReference type="InterPro" id="IPR036962">
    <property type="entry name" value="Glyco_hydro_3_N_sf"/>
</dbReference>
<accession>A0A2S8AAH7</accession>
<evidence type="ECO:0000256" key="5">
    <source>
        <dbReference type="ARBA" id="ARBA00023295"/>
    </source>
</evidence>
<evidence type="ECO:0000256" key="2">
    <source>
        <dbReference type="ARBA" id="ARBA00005336"/>
    </source>
</evidence>
<evidence type="ECO:0000259" key="6">
    <source>
        <dbReference type="Pfam" id="PF00933"/>
    </source>
</evidence>
<comment type="similarity">
    <text evidence="2">Belongs to the glycosyl hydrolase 3 family.</text>
</comment>
<dbReference type="PRINTS" id="PR00133">
    <property type="entry name" value="GLHYDRLASE3"/>
</dbReference>
<feature type="domain" description="Glycoside hydrolase family 3 N-terminal" evidence="6">
    <location>
        <begin position="46"/>
        <end position="361"/>
    </location>
</feature>
<dbReference type="InterPro" id="IPR036881">
    <property type="entry name" value="Glyco_hydro_3_C_sf"/>
</dbReference>
<dbReference type="Pfam" id="PF00933">
    <property type="entry name" value="Glyco_hydro_3"/>
    <property type="match status" value="1"/>
</dbReference>
<evidence type="ECO:0000313" key="7">
    <source>
        <dbReference type="EMBL" id="PQL91595.1"/>
    </source>
</evidence>